<name>A0A7I8K866_SPIIN</name>
<sequence>MEIPIPKREGSSFPEAHQEGNRVEKSGNSPVTSCLYLRASHGGNEDDQRRKRLDKNLVLRRIRDHRRANENQDPVQKASLRVAGGERCFRRWMDEDAFSSP</sequence>
<dbReference type="EMBL" id="LR746266">
    <property type="protein sequence ID" value="CAA7393860.1"/>
    <property type="molecule type" value="Genomic_DNA"/>
</dbReference>
<evidence type="ECO:0000313" key="2">
    <source>
        <dbReference type="EMBL" id="CAA7393860.1"/>
    </source>
</evidence>
<accession>A0A7I8K866</accession>
<reference evidence="2" key="1">
    <citation type="submission" date="2020-02" db="EMBL/GenBank/DDBJ databases">
        <authorList>
            <person name="Scholz U."/>
            <person name="Mascher M."/>
            <person name="Fiebig A."/>
        </authorList>
    </citation>
    <scope>NUCLEOTIDE SEQUENCE</scope>
</reference>
<evidence type="ECO:0000256" key="1">
    <source>
        <dbReference type="SAM" id="MobiDB-lite"/>
    </source>
</evidence>
<evidence type="ECO:0000313" key="3">
    <source>
        <dbReference type="Proteomes" id="UP000663760"/>
    </source>
</evidence>
<dbReference type="PANTHER" id="PTHR35324:SF4">
    <property type="entry name" value="EXPRESSED PROTEIN"/>
    <property type="match status" value="1"/>
</dbReference>
<dbReference type="AlphaFoldDB" id="A0A7I8K866"/>
<gene>
    <name evidence="2" type="ORF">SI8410_03004560</name>
</gene>
<organism evidence="2 3">
    <name type="scientific">Spirodela intermedia</name>
    <name type="common">Intermediate duckweed</name>
    <dbReference type="NCBI Taxonomy" id="51605"/>
    <lineage>
        <taxon>Eukaryota</taxon>
        <taxon>Viridiplantae</taxon>
        <taxon>Streptophyta</taxon>
        <taxon>Embryophyta</taxon>
        <taxon>Tracheophyta</taxon>
        <taxon>Spermatophyta</taxon>
        <taxon>Magnoliopsida</taxon>
        <taxon>Liliopsida</taxon>
        <taxon>Araceae</taxon>
        <taxon>Lemnoideae</taxon>
        <taxon>Spirodela</taxon>
    </lineage>
</organism>
<keyword evidence="3" id="KW-1185">Reference proteome</keyword>
<protein>
    <submittedName>
        <fullName evidence="2">Uncharacterized protein</fullName>
    </submittedName>
</protein>
<feature type="region of interest" description="Disordered" evidence="1">
    <location>
        <begin position="1"/>
        <end position="30"/>
    </location>
</feature>
<dbReference type="PANTHER" id="PTHR35324">
    <property type="entry name" value="BNAA08G03750D PROTEIN"/>
    <property type="match status" value="1"/>
</dbReference>
<dbReference type="OrthoDB" id="749289at2759"/>
<proteinExistence type="predicted"/>
<feature type="compositionally biased region" description="Basic and acidic residues" evidence="1">
    <location>
        <begin position="1"/>
        <end position="25"/>
    </location>
</feature>
<dbReference type="Proteomes" id="UP000663760">
    <property type="component" value="Chromosome 3"/>
</dbReference>